<dbReference type="AlphaFoldDB" id="A0A1Q2SMS9"/>
<reference evidence="4 5" key="1">
    <citation type="journal article" date="2017" name="ISME J.">
        <title>An acid-tolerant ammonia-oxidizing ?-proteobacterium from soil.</title>
        <authorList>
            <person name="Hayatsu M."/>
            <person name="Tago K."/>
            <person name="Uchiyama I."/>
            <person name="Toyoda A."/>
            <person name="Wang Y."/>
            <person name="Shimomura Y."/>
            <person name="Okubo T."/>
            <person name="Kurisu F."/>
            <person name="Hirono Y."/>
            <person name="Nonaka K."/>
            <person name="Akiyama H."/>
            <person name="Itoh T."/>
            <person name="Takami H."/>
        </authorList>
    </citation>
    <scope>NUCLEOTIDE SEQUENCE [LARGE SCALE GENOMIC DNA]</scope>
    <source>
        <strain evidence="4 5">TAO100</strain>
    </source>
</reference>
<gene>
    <name evidence="4" type="ORF">TAO_1064</name>
</gene>
<dbReference type="PANTHER" id="PTHR35894:SF1">
    <property type="entry name" value="PHOSPHORIBULOKINASE _ URIDINE KINASE FAMILY"/>
    <property type="match status" value="1"/>
</dbReference>
<keyword evidence="2" id="KW-0472">Membrane</keyword>
<dbReference type="KEGG" id="ntt:TAO_1064"/>
<dbReference type="RefSeq" id="WP_096526982.1">
    <property type="nucleotide sequence ID" value="NZ_AP014836.1"/>
</dbReference>
<keyword evidence="2" id="KW-0812">Transmembrane</keyword>
<feature type="region of interest" description="Disordered" evidence="1">
    <location>
        <begin position="493"/>
        <end position="521"/>
    </location>
</feature>
<dbReference type="InterPro" id="IPR049945">
    <property type="entry name" value="AAA_22"/>
</dbReference>
<dbReference type="InterPro" id="IPR003593">
    <property type="entry name" value="AAA+_ATPase"/>
</dbReference>
<evidence type="ECO:0000313" key="4">
    <source>
        <dbReference type="EMBL" id="BAW80434.1"/>
    </source>
</evidence>
<dbReference type="InterPro" id="IPR052026">
    <property type="entry name" value="ExeA_AAA_ATPase_DNA-bind"/>
</dbReference>
<dbReference type="InterPro" id="IPR027417">
    <property type="entry name" value="P-loop_NTPase"/>
</dbReference>
<keyword evidence="2" id="KW-1133">Transmembrane helix</keyword>
<sequence length="625" mass="70167">MYKQYFGLKDQPFRLGPDPHYFFPAPLYKTVSISLLEGLASMLPIAILSGPAGVGKTLLLTHLVLQLGENYPIVLISNPRLHLEELLTSIQHRFNIRDEDNSINTKILALENFGQNSTQTGSRPVILLDEADNLLEENLITLFKLASLGINGISPFFIVLAVRDDTSKYLQLLSVDTVKIYPLLPLLPEQIDPYIEFRLHQAGYIGERLFNSDAIARLAEISHGVPRLINRLCDAALLEASLSNQNHISSLLIDEISQGMWLSLGNESPSNDPSLAKGIESIFLSPKIEQVQEHIEPMMEIWKDNAPVDNRIESHQNVPLPKEEKIYSLDSELPIEQSPELIWAIQDQNNKKSTISPKKPKIINRKKLWVIVVAVSIVALAIGSLYTLRIDLSNSPPSSIASFIKTIKNTVNQVKNLAMEKTEGFLEIAKNTTNKATTAPLDKKPPETLANSENKTQYFQEIKNTKPLAETTQPLQIAQIEEGEKNNTVVEEIKTKNTNEDSENSETSSPELEEVTSKTPSEYPEITTLLVQAKRQIDNLKLTTPEGDNAYESYIKILKITPNHPDAINGLQRIREYYKSWGLKAENRQDLSLAATYYKRALKIFPDDSSIQAALHRVQAQQKDK</sequence>
<organism evidence="4 5">
    <name type="scientific">Candidatus Nitrosoglobus terrae</name>
    <dbReference type="NCBI Taxonomy" id="1630141"/>
    <lineage>
        <taxon>Bacteria</taxon>
        <taxon>Pseudomonadati</taxon>
        <taxon>Pseudomonadota</taxon>
        <taxon>Gammaproteobacteria</taxon>
        <taxon>Chromatiales</taxon>
        <taxon>Chromatiaceae</taxon>
        <taxon>Candidatus Nitrosoglobus</taxon>
    </lineage>
</organism>
<accession>A0A1Q2SMS9</accession>
<dbReference type="PANTHER" id="PTHR35894">
    <property type="entry name" value="GENERAL SECRETION PATHWAY PROTEIN A-RELATED"/>
    <property type="match status" value="1"/>
</dbReference>
<dbReference type="Proteomes" id="UP000243679">
    <property type="component" value="Chromosome"/>
</dbReference>
<name>A0A1Q2SMS9_9GAMM</name>
<evidence type="ECO:0000256" key="1">
    <source>
        <dbReference type="SAM" id="MobiDB-lite"/>
    </source>
</evidence>
<evidence type="ECO:0000313" key="5">
    <source>
        <dbReference type="Proteomes" id="UP000243679"/>
    </source>
</evidence>
<keyword evidence="5" id="KW-1185">Reference proteome</keyword>
<dbReference type="Pfam" id="PF13401">
    <property type="entry name" value="AAA_22"/>
    <property type="match status" value="1"/>
</dbReference>
<dbReference type="SMART" id="SM00382">
    <property type="entry name" value="AAA"/>
    <property type="match status" value="1"/>
</dbReference>
<dbReference type="GO" id="GO:0016887">
    <property type="term" value="F:ATP hydrolysis activity"/>
    <property type="evidence" value="ECO:0007669"/>
    <property type="project" value="InterPro"/>
</dbReference>
<dbReference type="Gene3D" id="3.40.50.300">
    <property type="entry name" value="P-loop containing nucleotide triphosphate hydrolases"/>
    <property type="match status" value="1"/>
</dbReference>
<proteinExistence type="predicted"/>
<dbReference type="EMBL" id="AP014836">
    <property type="protein sequence ID" value="BAW80434.1"/>
    <property type="molecule type" value="Genomic_DNA"/>
</dbReference>
<dbReference type="SUPFAM" id="SSF48452">
    <property type="entry name" value="TPR-like"/>
    <property type="match status" value="1"/>
</dbReference>
<protein>
    <submittedName>
        <fullName evidence="4">ATPase AAA</fullName>
    </submittedName>
</protein>
<dbReference type="Gene3D" id="1.25.40.10">
    <property type="entry name" value="Tetratricopeptide repeat domain"/>
    <property type="match status" value="1"/>
</dbReference>
<dbReference type="SUPFAM" id="SSF52540">
    <property type="entry name" value="P-loop containing nucleoside triphosphate hydrolases"/>
    <property type="match status" value="1"/>
</dbReference>
<evidence type="ECO:0000256" key="2">
    <source>
        <dbReference type="SAM" id="Phobius"/>
    </source>
</evidence>
<dbReference type="InterPro" id="IPR011990">
    <property type="entry name" value="TPR-like_helical_dom_sf"/>
</dbReference>
<dbReference type="OrthoDB" id="9780149at2"/>
<evidence type="ECO:0000259" key="3">
    <source>
        <dbReference type="SMART" id="SM00382"/>
    </source>
</evidence>
<feature type="transmembrane region" description="Helical" evidence="2">
    <location>
        <begin position="368"/>
        <end position="388"/>
    </location>
</feature>
<feature type="domain" description="AAA+ ATPase" evidence="3">
    <location>
        <begin position="42"/>
        <end position="186"/>
    </location>
</feature>